<evidence type="ECO:0000313" key="8">
    <source>
        <dbReference type="Proteomes" id="UP001209344"/>
    </source>
</evidence>
<organism evidence="3 8">
    <name type="scientific">Segatella copri</name>
    <dbReference type="NCBI Taxonomy" id="165179"/>
    <lineage>
        <taxon>Bacteria</taxon>
        <taxon>Pseudomonadati</taxon>
        <taxon>Bacteroidota</taxon>
        <taxon>Bacteroidia</taxon>
        <taxon>Bacteroidales</taxon>
        <taxon>Prevotellaceae</taxon>
        <taxon>Segatella</taxon>
    </lineage>
</organism>
<evidence type="ECO:0000259" key="2">
    <source>
        <dbReference type="SMART" id="SM00226"/>
    </source>
</evidence>
<sequence>MRILILCTGNSCRSQMGHGWMQSFTETLEVHSAGTEPAECVNPLAMKVMKEVGIDISHHVPKSVNGYLGDSWDYVITVCGGANESCPAFIGDVKHRLHIGFDDPSKVNGTEGFVLSEFRRVRDEIKEKFYELYSNKIRNQL</sequence>
<accession>A0A3E5DLA8</accession>
<keyword evidence="1" id="KW-0059">Arsenical resistance</keyword>
<dbReference type="EMBL" id="QRIN01000045">
    <property type="protein sequence ID" value="RHG64435.1"/>
    <property type="molecule type" value="Genomic_DNA"/>
</dbReference>
<reference evidence="6 7" key="1">
    <citation type="submission" date="2018-08" db="EMBL/GenBank/DDBJ databases">
        <title>A genome reference for cultivated species of the human gut microbiota.</title>
        <authorList>
            <person name="Zou Y."/>
            <person name="Xue W."/>
            <person name="Luo G."/>
        </authorList>
    </citation>
    <scope>NUCLEOTIDE SEQUENCE [LARGE SCALE GENOMIC DNA]</scope>
    <source>
        <strain evidence="4 6">AF24-12</strain>
        <strain evidence="5 7">AM22-1</strain>
    </source>
</reference>
<feature type="domain" description="Phosphotyrosine protein phosphatase I" evidence="2">
    <location>
        <begin position="1"/>
        <end position="135"/>
    </location>
</feature>
<evidence type="ECO:0000313" key="5">
    <source>
        <dbReference type="EMBL" id="RHG64435.1"/>
    </source>
</evidence>
<dbReference type="Proteomes" id="UP001209344">
    <property type="component" value="Unassembled WGS sequence"/>
</dbReference>
<dbReference type="Pfam" id="PF01451">
    <property type="entry name" value="LMWPc"/>
    <property type="match status" value="1"/>
</dbReference>
<dbReference type="Proteomes" id="UP000283872">
    <property type="component" value="Unassembled WGS sequence"/>
</dbReference>
<dbReference type="RefSeq" id="WP_117588078.1">
    <property type="nucleotide sequence ID" value="NZ_JAPDVK010000005.1"/>
</dbReference>
<proteinExistence type="predicted"/>
<dbReference type="GO" id="GO:0046685">
    <property type="term" value="P:response to arsenic-containing substance"/>
    <property type="evidence" value="ECO:0007669"/>
    <property type="project" value="UniProtKB-KW"/>
</dbReference>
<evidence type="ECO:0000313" key="3">
    <source>
        <dbReference type="EMBL" id="MCW4129753.1"/>
    </source>
</evidence>
<dbReference type="InterPro" id="IPR023485">
    <property type="entry name" value="Ptyr_pPase"/>
</dbReference>
<reference evidence="3" key="2">
    <citation type="submission" date="2022-11" db="EMBL/GenBank/DDBJ databases">
        <title>Genomic repertoires linked with pathogenic potency of arthritogenic Prevotella copri isolated from the gut of rheumatoid arthritis patients.</title>
        <authorList>
            <person name="Nii T."/>
            <person name="Maeda Y."/>
            <person name="Motooka D."/>
            <person name="Naito M."/>
            <person name="Matsumoto Y."/>
            <person name="Ogawa T."/>
            <person name="Oguro-Igashira E."/>
            <person name="Kishikawa T."/>
            <person name="Yamashita M."/>
            <person name="Koizumi S."/>
            <person name="Kurakawa T."/>
            <person name="Okumura R."/>
            <person name="Kayama H."/>
            <person name="Murakami M."/>
            <person name="Sakaguchi T."/>
            <person name="Das B."/>
            <person name="Nakamura S."/>
            <person name="Okada Y."/>
            <person name="Kumanogoh A."/>
            <person name="Takeda K."/>
        </authorList>
    </citation>
    <scope>NUCLEOTIDE SEQUENCE</scope>
    <source>
        <strain evidence="3">F3-75</strain>
    </source>
</reference>
<protein>
    <submittedName>
        <fullName evidence="3">Arsenate reductase ArsC</fullName>
    </submittedName>
</protein>
<dbReference type="Proteomes" id="UP000286501">
    <property type="component" value="Unassembled WGS sequence"/>
</dbReference>
<name>A0A3E5DLA8_9BACT</name>
<dbReference type="EMBL" id="QRVA01000082">
    <property type="protein sequence ID" value="RGS09444.1"/>
    <property type="molecule type" value="Genomic_DNA"/>
</dbReference>
<dbReference type="Gene3D" id="3.40.50.2300">
    <property type="match status" value="1"/>
</dbReference>
<evidence type="ECO:0000256" key="1">
    <source>
        <dbReference type="ARBA" id="ARBA00022849"/>
    </source>
</evidence>
<gene>
    <name evidence="5" type="ORF">DW250_10655</name>
    <name evidence="4" type="ORF">DWY11_15810</name>
    <name evidence="3" type="ORF">ONT16_16205</name>
</gene>
<evidence type="ECO:0000313" key="4">
    <source>
        <dbReference type="EMBL" id="RGS09444.1"/>
    </source>
</evidence>
<dbReference type="PANTHER" id="PTHR43428:SF1">
    <property type="entry name" value="ARSENATE REDUCTASE"/>
    <property type="match status" value="1"/>
</dbReference>
<evidence type="ECO:0000313" key="7">
    <source>
        <dbReference type="Proteomes" id="UP000286501"/>
    </source>
</evidence>
<dbReference type="EMBL" id="JAPDVK010000005">
    <property type="protein sequence ID" value="MCW4129753.1"/>
    <property type="molecule type" value="Genomic_DNA"/>
</dbReference>
<dbReference type="SUPFAM" id="SSF52788">
    <property type="entry name" value="Phosphotyrosine protein phosphatases I"/>
    <property type="match status" value="1"/>
</dbReference>
<dbReference type="SMART" id="SM00226">
    <property type="entry name" value="LMWPc"/>
    <property type="match status" value="1"/>
</dbReference>
<dbReference type="PANTHER" id="PTHR43428">
    <property type="entry name" value="ARSENATE REDUCTASE"/>
    <property type="match status" value="1"/>
</dbReference>
<dbReference type="CDD" id="cd16345">
    <property type="entry name" value="LMWP_ArsC"/>
    <property type="match status" value="1"/>
</dbReference>
<comment type="caution">
    <text evidence="3">The sequence shown here is derived from an EMBL/GenBank/DDBJ whole genome shotgun (WGS) entry which is preliminary data.</text>
</comment>
<dbReference type="AlphaFoldDB" id="A0A3E5DLA8"/>
<evidence type="ECO:0000313" key="6">
    <source>
        <dbReference type="Proteomes" id="UP000283872"/>
    </source>
</evidence>
<dbReference type="InterPro" id="IPR036196">
    <property type="entry name" value="Ptyr_pPase_sf"/>
</dbReference>